<feature type="region of interest" description="Disordered" evidence="1">
    <location>
        <begin position="114"/>
        <end position="141"/>
    </location>
</feature>
<accession>A0AAJ0GZN0</accession>
<feature type="compositionally biased region" description="Polar residues" evidence="1">
    <location>
        <begin position="30"/>
        <end position="43"/>
    </location>
</feature>
<dbReference type="EMBL" id="JAUDZG010000002">
    <property type="protein sequence ID" value="KAK3309089.1"/>
    <property type="molecule type" value="Genomic_DNA"/>
</dbReference>
<feature type="region of interest" description="Disordered" evidence="1">
    <location>
        <begin position="21"/>
        <end position="43"/>
    </location>
</feature>
<evidence type="ECO:0000256" key="1">
    <source>
        <dbReference type="SAM" id="MobiDB-lite"/>
    </source>
</evidence>
<gene>
    <name evidence="2" type="ORF">B0T15DRAFT_500803</name>
</gene>
<reference evidence="2" key="2">
    <citation type="submission" date="2023-06" db="EMBL/GenBank/DDBJ databases">
        <authorList>
            <consortium name="Lawrence Berkeley National Laboratory"/>
            <person name="Mondo S.J."/>
            <person name="Hensen N."/>
            <person name="Bonometti L."/>
            <person name="Westerberg I."/>
            <person name="Brannstrom I.O."/>
            <person name="Guillou S."/>
            <person name="Cros-Aarteil S."/>
            <person name="Calhoun S."/>
            <person name="Haridas S."/>
            <person name="Kuo A."/>
            <person name="Pangilinan J."/>
            <person name="Riley R."/>
            <person name="Labutti K."/>
            <person name="Andreopoulos B."/>
            <person name="Lipzen A."/>
            <person name="Chen C."/>
            <person name="Yanf M."/>
            <person name="Daum C."/>
            <person name="Ng V."/>
            <person name="Clum A."/>
            <person name="Steindorff A."/>
            <person name="Ohm R."/>
            <person name="Martin F."/>
            <person name="Silar P."/>
            <person name="Natvig D."/>
            <person name="Lalanne C."/>
            <person name="Gautier V."/>
            <person name="Ament-Velasquez S.L."/>
            <person name="Kruys A."/>
            <person name="Hutchinson M.I."/>
            <person name="Powell A.J."/>
            <person name="Barry K."/>
            <person name="Miller A.N."/>
            <person name="Grigoriev I.V."/>
            <person name="Debuchy R."/>
            <person name="Gladieux P."/>
            <person name="Thoren M.H."/>
            <person name="Johannesson H."/>
        </authorList>
    </citation>
    <scope>NUCLEOTIDE SEQUENCE</scope>
    <source>
        <strain evidence="2">CBS 333.67</strain>
    </source>
</reference>
<sequence>MAPLYRLFRRQYYPTPLGKQLTPSDYHGTHLQNHVSQPNSTTSDLNPVTITITTIFTMPSSQVAAPLAAPIPIPAPRRNNLGLVTTQELFASLNATLASKTDQLVTPIHHIQEDDYSVPAPPPPSPVSFRDHWPASMTMRR</sequence>
<dbReference type="Proteomes" id="UP001273166">
    <property type="component" value="Unassembled WGS sequence"/>
</dbReference>
<reference evidence="2" key="1">
    <citation type="journal article" date="2023" name="Mol. Phylogenet. Evol.">
        <title>Genome-scale phylogeny and comparative genomics of the fungal order Sordariales.</title>
        <authorList>
            <person name="Hensen N."/>
            <person name="Bonometti L."/>
            <person name="Westerberg I."/>
            <person name="Brannstrom I.O."/>
            <person name="Guillou S."/>
            <person name="Cros-Aarteil S."/>
            <person name="Calhoun S."/>
            <person name="Haridas S."/>
            <person name="Kuo A."/>
            <person name="Mondo S."/>
            <person name="Pangilinan J."/>
            <person name="Riley R."/>
            <person name="LaButti K."/>
            <person name="Andreopoulos B."/>
            <person name="Lipzen A."/>
            <person name="Chen C."/>
            <person name="Yan M."/>
            <person name="Daum C."/>
            <person name="Ng V."/>
            <person name="Clum A."/>
            <person name="Steindorff A."/>
            <person name="Ohm R.A."/>
            <person name="Martin F."/>
            <person name="Silar P."/>
            <person name="Natvig D.O."/>
            <person name="Lalanne C."/>
            <person name="Gautier V."/>
            <person name="Ament-Velasquez S.L."/>
            <person name="Kruys A."/>
            <person name="Hutchinson M.I."/>
            <person name="Powell A.J."/>
            <person name="Barry K."/>
            <person name="Miller A.N."/>
            <person name="Grigoriev I.V."/>
            <person name="Debuchy R."/>
            <person name="Gladieux P."/>
            <person name="Hiltunen Thoren M."/>
            <person name="Johannesson H."/>
        </authorList>
    </citation>
    <scope>NUCLEOTIDE SEQUENCE</scope>
    <source>
        <strain evidence="2">CBS 333.67</strain>
    </source>
</reference>
<dbReference type="RefSeq" id="XP_062724869.1">
    <property type="nucleotide sequence ID" value="XM_062867381.1"/>
</dbReference>
<proteinExistence type="predicted"/>
<protein>
    <submittedName>
        <fullName evidence="2">Uncharacterized protein</fullName>
    </submittedName>
</protein>
<name>A0AAJ0GZN0_9PEZI</name>
<organism evidence="2 3">
    <name type="scientific">Chaetomium strumarium</name>
    <dbReference type="NCBI Taxonomy" id="1170767"/>
    <lineage>
        <taxon>Eukaryota</taxon>
        <taxon>Fungi</taxon>
        <taxon>Dikarya</taxon>
        <taxon>Ascomycota</taxon>
        <taxon>Pezizomycotina</taxon>
        <taxon>Sordariomycetes</taxon>
        <taxon>Sordariomycetidae</taxon>
        <taxon>Sordariales</taxon>
        <taxon>Chaetomiaceae</taxon>
        <taxon>Chaetomium</taxon>
    </lineage>
</organism>
<dbReference type="AlphaFoldDB" id="A0AAJ0GZN0"/>
<comment type="caution">
    <text evidence="2">The sequence shown here is derived from an EMBL/GenBank/DDBJ whole genome shotgun (WGS) entry which is preliminary data.</text>
</comment>
<evidence type="ECO:0000313" key="2">
    <source>
        <dbReference type="EMBL" id="KAK3309089.1"/>
    </source>
</evidence>
<evidence type="ECO:0000313" key="3">
    <source>
        <dbReference type="Proteomes" id="UP001273166"/>
    </source>
</evidence>
<keyword evidence="3" id="KW-1185">Reference proteome</keyword>
<dbReference type="GeneID" id="87886210"/>